<evidence type="ECO:0000256" key="1">
    <source>
        <dbReference type="ARBA" id="ARBA00022801"/>
    </source>
</evidence>
<proteinExistence type="predicted"/>
<feature type="signal peptide" evidence="2">
    <location>
        <begin position="1"/>
        <end position="19"/>
    </location>
</feature>
<organism evidence="3 4">
    <name type="scientific">Botryosphaeria dothidea</name>
    <dbReference type="NCBI Taxonomy" id="55169"/>
    <lineage>
        <taxon>Eukaryota</taxon>
        <taxon>Fungi</taxon>
        <taxon>Dikarya</taxon>
        <taxon>Ascomycota</taxon>
        <taxon>Pezizomycotina</taxon>
        <taxon>Dothideomycetes</taxon>
        <taxon>Dothideomycetes incertae sedis</taxon>
        <taxon>Botryosphaeriales</taxon>
        <taxon>Botryosphaeriaceae</taxon>
        <taxon>Botryosphaeria</taxon>
    </lineage>
</organism>
<dbReference type="InterPro" id="IPR051058">
    <property type="entry name" value="GDSL_Est/Lipase"/>
</dbReference>
<evidence type="ECO:0000313" key="3">
    <source>
        <dbReference type="EMBL" id="KAF4302690.1"/>
    </source>
</evidence>
<dbReference type="InterPro" id="IPR036514">
    <property type="entry name" value="SGNH_hydro_sf"/>
</dbReference>
<keyword evidence="2" id="KW-0732">Signal</keyword>
<comment type="caution">
    <text evidence="3">The sequence shown here is derived from an EMBL/GenBank/DDBJ whole genome shotgun (WGS) entry which is preliminary data.</text>
</comment>
<name>A0A8H4IJS4_9PEZI</name>
<dbReference type="OrthoDB" id="1600564at2759"/>
<sequence length="334" mass="37348">MAPSRTAAAALCIFAVGQAARLMPNSSVQPIVFQGKEMHNLLAFGDSYTYIQGTQGHWNYSFISDAFNYSFTPDQLLSSQIVKNTTSSGGPNWVEYLTGCYEGLPAECPGTKLWDFAFAGADISAEYLPLHHNYTVDLDDQVKQWDLYARELVDLEAADTLVAFWTGINDINDSDKFTNASFPAWYETLVGKWFESVELVYSRGHRNFLFMLPPPLEKTASNLVSASPLPNATMVGQWNAAVRSQVSAFKAGHNDSRTFVFDTYAFLNDVLADPAQYNIHNTTSYCQSYAQPDILWNYAAYGCQPISQYFWFNSGHITYTVHQLIASEVLKQLA</sequence>
<keyword evidence="1" id="KW-0378">Hydrolase</keyword>
<dbReference type="EMBL" id="WWBZ02000062">
    <property type="protein sequence ID" value="KAF4302690.1"/>
    <property type="molecule type" value="Genomic_DNA"/>
</dbReference>
<gene>
    <name evidence="3" type="ORF">GTA08_BOTSDO09520</name>
</gene>
<dbReference type="GO" id="GO:0016788">
    <property type="term" value="F:hydrolase activity, acting on ester bonds"/>
    <property type="evidence" value="ECO:0007669"/>
    <property type="project" value="InterPro"/>
</dbReference>
<evidence type="ECO:0000256" key="2">
    <source>
        <dbReference type="SAM" id="SignalP"/>
    </source>
</evidence>
<keyword evidence="4" id="KW-1185">Reference proteome</keyword>
<dbReference type="Pfam" id="PF00657">
    <property type="entry name" value="Lipase_GDSL"/>
    <property type="match status" value="1"/>
</dbReference>
<reference evidence="3" key="1">
    <citation type="submission" date="2020-04" db="EMBL/GenBank/DDBJ databases">
        <title>Genome Assembly and Annotation of Botryosphaeria dothidea sdau 11-99, a Latent Pathogen of Apple Fruit Ring Rot in China.</title>
        <authorList>
            <person name="Yu C."/>
            <person name="Diao Y."/>
            <person name="Lu Q."/>
            <person name="Zhao J."/>
            <person name="Cui S."/>
            <person name="Peng C."/>
            <person name="He B."/>
            <person name="Liu H."/>
        </authorList>
    </citation>
    <scope>NUCLEOTIDE SEQUENCE [LARGE SCALE GENOMIC DNA]</scope>
    <source>
        <strain evidence="3">Sdau11-99</strain>
    </source>
</reference>
<dbReference type="SUPFAM" id="SSF52266">
    <property type="entry name" value="SGNH hydrolase"/>
    <property type="match status" value="1"/>
</dbReference>
<evidence type="ECO:0000313" key="4">
    <source>
        <dbReference type="Proteomes" id="UP000572817"/>
    </source>
</evidence>
<dbReference type="PANTHER" id="PTHR45648">
    <property type="entry name" value="GDSL LIPASE/ACYLHYDROLASE FAMILY PROTEIN (AFU_ORTHOLOGUE AFUA_4G14700)"/>
    <property type="match status" value="1"/>
</dbReference>
<feature type="chain" id="PRO_5034192673" evidence="2">
    <location>
        <begin position="20"/>
        <end position="334"/>
    </location>
</feature>
<accession>A0A8H4IJS4</accession>
<dbReference type="Proteomes" id="UP000572817">
    <property type="component" value="Unassembled WGS sequence"/>
</dbReference>
<protein>
    <submittedName>
        <fullName evidence="3">Lysophospholipase a</fullName>
    </submittedName>
</protein>
<dbReference type="InterPro" id="IPR001087">
    <property type="entry name" value="GDSL"/>
</dbReference>
<dbReference type="AlphaFoldDB" id="A0A8H4IJS4"/>
<dbReference type="PANTHER" id="PTHR45648:SF85">
    <property type="entry name" value="A, PUTATIVE (AFU_ORTHOLOGUE AFUA_2G10760)-RELATED"/>
    <property type="match status" value="1"/>
</dbReference>
<dbReference type="CDD" id="cd01846">
    <property type="entry name" value="fatty_acyltransferase_like"/>
    <property type="match status" value="1"/>
</dbReference>
<dbReference type="Gene3D" id="3.40.50.1110">
    <property type="entry name" value="SGNH hydrolase"/>
    <property type="match status" value="1"/>
</dbReference>